<dbReference type="EMBL" id="CAMPGE010028861">
    <property type="protein sequence ID" value="CAI2386360.1"/>
    <property type="molecule type" value="Genomic_DNA"/>
</dbReference>
<dbReference type="Proteomes" id="UP001295684">
    <property type="component" value="Unassembled WGS sequence"/>
</dbReference>
<comment type="caution">
    <text evidence="2">The sequence shown here is derived from an EMBL/GenBank/DDBJ whole genome shotgun (WGS) entry which is preliminary data.</text>
</comment>
<keyword evidence="3" id="KW-1185">Reference proteome</keyword>
<gene>
    <name evidence="2" type="ORF">ECRASSUSDP1_LOCUS27973</name>
</gene>
<sequence>MKGNLYCLDKLFSVKYITLWQISLRLRRIIIKSSLIDPYSCCRKNSKNRADQFKSFHENVKINNGPEETHIYSIKKKRLPLKTIYKKYGEKLKNPESMMANRRLKKLKKKMKTKEKLINSLFYDPFKPLNLKSKILTQYDKPQPFGTPNGVPALRRQNQINQDYFSSHLPHPKISKSTNNVVSEIRATSLDFKFPVKANDNDSIISNNSEEEILEKNTNQDSTSLKRSHDAACNTTNEKKFRNGAQLFNLMTEINSTPTPQNVRRSRFRTTLVDRPNIPKPSRILTHLAKEEDEIDKMMYKYSNLNARMKKCKDRVLNERKNPSRNILVLKQKNSVTKESLKEGDHAIADLNKDENMMKNTIKNIVKAIVLTRNTKTNEIQDFTLNRRLGEKRKTRKIKILENVSTSINNQFLDEGSPMMPSISVHQVDEKQKRKDVISYSKLPATLSMNTINLRSMTPSSL</sequence>
<accession>A0AAD2DB94</accession>
<evidence type="ECO:0000313" key="3">
    <source>
        <dbReference type="Proteomes" id="UP001295684"/>
    </source>
</evidence>
<evidence type="ECO:0000313" key="2">
    <source>
        <dbReference type="EMBL" id="CAI2386360.1"/>
    </source>
</evidence>
<feature type="coiled-coil region" evidence="1">
    <location>
        <begin position="288"/>
        <end position="322"/>
    </location>
</feature>
<protein>
    <submittedName>
        <fullName evidence="2">Uncharacterized protein</fullName>
    </submittedName>
</protein>
<keyword evidence="1" id="KW-0175">Coiled coil</keyword>
<reference evidence="2" key="1">
    <citation type="submission" date="2023-07" db="EMBL/GenBank/DDBJ databases">
        <authorList>
            <consortium name="AG Swart"/>
            <person name="Singh M."/>
            <person name="Singh A."/>
            <person name="Seah K."/>
            <person name="Emmerich C."/>
        </authorList>
    </citation>
    <scope>NUCLEOTIDE SEQUENCE</scope>
    <source>
        <strain evidence="2">DP1</strain>
    </source>
</reference>
<dbReference type="AlphaFoldDB" id="A0AAD2DB94"/>
<name>A0AAD2DB94_EUPCR</name>
<proteinExistence type="predicted"/>
<organism evidence="2 3">
    <name type="scientific">Euplotes crassus</name>
    <dbReference type="NCBI Taxonomy" id="5936"/>
    <lineage>
        <taxon>Eukaryota</taxon>
        <taxon>Sar</taxon>
        <taxon>Alveolata</taxon>
        <taxon>Ciliophora</taxon>
        <taxon>Intramacronucleata</taxon>
        <taxon>Spirotrichea</taxon>
        <taxon>Hypotrichia</taxon>
        <taxon>Euplotida</taxon>
        <taxon>Euplotidae</taxon>
        <taxon>Moneuplotes</taxon>
    </lineage>
</organism>
<evidence type="ECO:0000256" key="1">
    <source>
        <dbReference type="SAM" id="Coils"/>
    </source>
</evidence>